<dbReference type="InterPro" id="IPR011256">
    <property type="entry name" value="Reg_factor_effector_dom_sf"/>
</dbReference>
<gene>
    <name evidence="4" type="ORF">FRX94_08695</name>
</gene>
<dbReference type="Pfam" id="PF13411">
    <property type="entry name" value="MerR_1"/>
    <property type="match status" value="1"/>
</dbReference>
<dbReference type="InterPro" id="IPR009061">
    <property type="entry name" value="DNA-bd_dom_put_sf"/>
</dbReference>
<dbReference type="SUPFAM" id="SSF55136">
    <property type="entry name" value="Probable bacterial effector-binding domain"/>
    <property type="match status" value="1"/>
</dbReference>
<evidence type="ECO:0000313" key="4">
    <source>
        <dbReference type="EMBL" id="TWT24227.1"/>
    </source>
</evidence>
<protein>
    <submittedName>
        <fullName evidence="4">MerR family transcriptional regulator</fullName>
    </submittedName>
</protein>
<dbReference type="PROSITE" id="PS00552">
    <property type="entry name" value="HTH_MERR_1"/>
    <property type="match status" value="1"/>
</dbReference>
<dbReference type="GO" id="GO:0003677">
    <property type="term" value="F:DNA binding"/>
    <property type="evidence" value="ECO:0007669"/>
    <property type="project" value="UniProtKB-KW"/>
</dbReference>
<proteinExistence type="predicted"/>
<evidence type="ECO:0000256" key="1">
    <source>
        <dbReference type="ARBA" id="ARBA00023125"/>
    </source>
</evidence>
<dbReference type="GO" id="GO:0003700">
    <property type="term" value="F:DNA-binding transcription factor activity"/>
    <property type="evidence" value="ECO:0007669"/>
    <property type="project" value="InterPro"/>
</dbReference>
<evidence type="ECO:0000259" key="3">
    <source>
        <dbReference type="PROSITE" id="PS50937"/>
    </source>
</evidence>
<reference evidence="4 5" key="1">
    <citation type="submission" date="2019-08" db="EMBL/GenBank/DDBJ databases">
        <authorList>
            <person name="Lei W."/>
        </authorList>
    </citation>
    <scope>NUCLEOTIDE SEQUENCE [LARGE SCALE GENOMIC DNA]</scope>
    <source>
        <strain evidence="4 5">CCUG 58627</strain>
    </source>
</reference>
<keyword evidence="5" id="KW-1185">Reference proteome</keyword>
<dbReference type="SMART" id="SM00422">
    <property type="entry name" value="HTH_MERR"/>
    <property type="match status" value="1"/>
</dbReference>
<organism evidence="4 5">
    <name type="scientific">Corynebacterium canis</name>
    <dbReference type="NCBI Taxonomy" id="679663"/>
    <lineage>
        <taxon>Bacteria</taxon>
        <taxon>Bacillati</taxon>
        <taxon>Actinomycetota</taxon>
        <taxon>Actinomycetes</taxon>
        <taxon>Mycobacteriales</taxon>
        <taxon>Corynebacteriaceae</taxon>
        <taxon>Corynebacterium</taxon>
    </lineage>
</organism>
<dbReference type="EMBL" id="VOHM01000018">
    <property type="protein sequence ID" value="TWT24227.1"/>
    <property type="molecule type" value="Genomic_DNA"/>
</dbReference>
<dbReference type="InterPro" id="IPR047057">
    <property type="entry name" value="MerR_fam"/>
</dbReference>
<dbReference type="InterPro" id="IPR010499">
    <property type="entry name" value="AraC_E-bd"/>
</dbReference>
<dbReference type="PANTHER" id="PTHR30204:SF97">
    <property type="entry name" value="MERR FAMILY REGULATORY PROTEIN"/>
    <property type="match status" value="1"/>
</dbReference>
<dbReference type="RefSeq" id="WP_146324743.1">
    <property type="nucleotide sequence ID" value="NZ_BAABLR010000009.1"/>
</dbReference>
<keyword evidence="1" id="KW-0238">DNA-binding</keyword>
<dbReference type="PANTHER" id="PTHR30204">
    <property type="entry name" value="REDOX-CYCLING DRUG-SENSING TRANSCRIPTIONAL ACTIVATOR SOXR"/>
    <property type="match status" value="1"/>
</dbReference>
<dbReference type="InterPro" id="IPR029442">
    <property type="entry name" value="GyrI-like"/>
</dbReference>
<dbReference type="Gene3D" id="1.10.1660.10">
    <property type="match status" value="1"/>
</dbReference>
<dbReference type="OrthoDB" id="7849865at2"/>
<feature type="coiled-coil region" evidence="2">
    <location>
        <begin position="82"/>
        <end position="109"/>
    </location>
</feature>
<evidence type="ECO:0000256" key="2">
    <source>
        <dbReference type="SAM" id="Coils"/>
    </source>
</evidence>
<dbReference type="AlphaFoldDB" id="A0A5C5UEM2"/>
<name>A0A5C5UEM2_9CORY</name>
<dbReference type="Proteomes" id="UP000320791">
    <property type="component" value="Unassembled WGS sequence"/>
</dbReference>
<dbReference type="Pfam" id="PF06445">
    <property type="entry name" value="GyrI-like"/>
    <property type="match status" value="1"/>
</dbReference>
<evidence type="ECO:0000313" key="5">
    <source>
        <dbReference type="Proteomes" id="UP000320791"/>
    </source>
</evidence>
<dbReference type="Gene3D" id="3.20.80.10">
    <property type="entry name" value="Regulatory factor, effector binding domain"/>
    <property type="match status" value="1"/>
</dbReference>
<dbReference type="SMART" id="SM00871">
    <property type="entry name" value="AraC_E_bind"/>
    <property type="match status" value="1"/>
</dbReference>
<feature type="domain" description="HTH merR-type" evidence="3">
    <location>
        <begin position="4"/>
        <end position="74"/>
    </location>
</feature>
<sequence length="282" mass="31753">MSGLLKIGTFSTLSSISVRMLRYYQNHGILPPAAVDPFSGHRFYRPEQLVDAQLVVQLRDAGCAVETITELMSKRDDPEQIARILEHQRRELNKRRDEIHARLAALDELTCLLQGRAAMTEVVERTLPPMITASMRRIVATYHNESELWDEIGPLLQEANVAFPAGGMSGALFHDNDYRESDVDIEIWLQIAEPFESTGPLRCTKVPEQRIVSAVLRGDYNQMPTVTQAIGTYLAEHDLTTARMFNIYHVSPAQNPDPSSWITEVCFRIVDPPVPDPNNSAQ</sequence>
<dbReference type="PROSITE" id="PS50937">
    <property type="entry name" value="HTH_MERR_2"/>
    <property type="match status" value="1"/>
</dbReference>
<keyword evidence="2" id="KW-0175">Coiled coil</keyword>
<comment type="caution">
    <text evidence="4">The sequence shown here is derived from an EMBL/GenBank/DDBJ whole genome shotgun (WGS) entry which is preliminary data.</text>
</comment>
<dbReference type="InterPro" id="IPR000551">
    <property type="entry name" value="MerR-type_HTH_dom"/>
</dbReference>
<accession>A0A5C5UEM2</accession>
<dbReference type="SUPFAM" id="SSF46955">
    <property type="entry name" value="Putative DNA-binding domain"/>
    <property type="match status" value="1"/>
</dbReference>